<dbReference type="PANTHER" id="PTHR37540:SF5">
    <property type="entry name" value="TRANSCRIPTION FACTOR DOMAIN-CONTAINING PROTEIN"/>
    <property type="match status" value="1"/>
</dbReference>
<sequence>MATPTAPSLPFRRERRILPLPTAILPSQSVARGACLACGKQTCKLSSHRQFSKLIFNNVTRKESQADATSNRTPRQSAAIPVSALLTPDKAARPPLLINAEQEHLLDLWSRPWSPIDHTRNHTLEAHLFPTPLINRLLPVARAHPPLLQALLAYSGTLCATTNAAILDMAFRQQAYAVETLSLACPTEKKASTDEAMLAATLLMLVYLAQGNDIEVQKHASGLMHLTTLRGGLHYLGLGGLVSDMLMYADAMQAVYFNTMPVWTIPLPPLDIGSPSSMGSGFRNMSSLSQEIATALLIAVESVCKVADILEWAGQHPSEPLPRVTGNSFGYLSMIALYQLARCNAAYHDTATVNECVCLVLILFHHVVLRSDGVVTPAILKVEHLTWQALERAEREGLIVGLAPRLYMWMCLMGVTVSVLLPDGRRSQFWSVAVEKLRRVRIKAAVTGWEGLRRDVLDQFCWVSVVQEDVFRRLWIEVEGLESDGVDMNRGTLPSVKELDLLPPPGG</sequence>
<evidence type="ECO:0000313" key="2">
    <source>
        <dbReference type="Proteomes" id="UP001334248"/>
    </source>
</evidence>
<gene>
    <name evidence="1" type="ORF">PMZ80_009307</name>
</gene>
<protein>
    <submittedName>
        <fullName evidence="1">Uncharacterized protein</fullName>
    </submittedName>
</protein>
<evidence type="ECO:0000313" key="1">
    <source>
        <dbReference type="EMBL" id="KAK5938337.1"/>
    </source>
</evidence>
<proteinExistence type="predicted"/>
<accession>A0ABR0RCJ4</accession>
<dbReference type="Pfam" id="PF11951">
    <property type="entry name" value="Fungal_trans_2"/>
    <property type="match status" value="1"/>
</dbReference>
<dbReference type="RefSeq" id="XP_064726427.1">
    <property type="nucleotide sequence ID" value="XM_064877702.1"/>
</dbReference>
<reference evidence="1 2" key="1">
    <citation type="journal article" date="2023" name="Res Sq">
        <title>Genomic and morphological characterization of Knufia obscura isolated from the Mars 2020 spacecraft assembly facility.</title>
        <authorList>
            <person name="Chander A.M."/>
            <person name="Teixeira M.M."/>
            <person name="Singh N.K."/>
            <person name="Williams M.P."/>
            <person name="Parker C.W."/>
            <person name="Leo P."/>
            <person name="Stajich J.E."/>
            <person name="Torok T."/>
            <person name="Tighe S."/>
            <person name="Mason C.E."/>
            <person name="Venkateswaran K."/>
        </authorList>
    </citation>
    <scope>NUCLEOTIDE SEQUENCE [LARGE SCALE GENOMIC DNA]</scope>
    <source>
        <strain evidence="1 2">CCFEE 5817</strain>
    </source>
</reference>
<dbReference type="Proteomes" id="UP001334248">
    <property type="component" value="Unassembled WGS sequence"/>
</dbReference>
<dbReference type="PANTHER" id="PTHR37540">
    <property type="entry name" value="TRANSCRIPTION FACTOR (ACR-2), PUTATIVE-RELATED-RELATED"/>
    <property type="match status" value="1"/>
</dbReference>
<dbReference type="GeneID" id="90002756"/>
<name>A0ABR0RCJ4_9EURO</name>
<organism evidence="1 2">
    <name type="scientific">Knufia obscura</name>
    <dbReference type="NCBI Taxonomy" id="1635080"/>
    <lineage>
        <taxon>Eukaryota</taxon>
        <taxon>Fungi</taxon>
        <taxon>Dikarya</taxon>
        <taxon>Ascomycota</taxon>
        <taxon>Pezizomycotina</taxon>
        <taxon>Eurotiomycetes</taxon>
        <taxon>Chaetothyriomycetidae</taxon>
        <taxon>Chaetothyriales</taxon>
        <taxon>Trichomeriaceae</taxon>
        <taxon>Knufia</taxon>
    </lineage>
</organism>
<dbReference type="EMBL" id="JAVHJV010000013">
    <property type="protein sequence ID" value="KAK5938337.1"/>
    <property type="molecule type" value="Genomic_DNA"/>
</dbReference>
<comment type="caution">
    <text evidence="1">The sequence shown here is derived from an EMBL/GenBank/DDBJ whole genome shotgun (WGS) entry which is preliminary data.</text>
</comment>
<keyword evidence="2" id="KW-1185">Reference proteome</keyword>
<dbReference type="InterPro" id="IPR021858">
    <property type="entry name" value="Fun_TF"/>
</dbReference>